<dbReference type="RefSeq" id="WP_346756464.1">
    <property type="nucleotide sequence ID" value="NZ_JAUJEB010000001.1"/>
</dbReference>
<dbReference type="SUPFAM" id="SSF46626">
    <property type="entry name" value="Cytochrome c"/>
    <property type="match status" value="1"/>
</dbReference>
<keyword evidence="3 4" id="KW-0408">Iron</keyword>
<feature type="domain" description="Cytochrome c" evidence="5">
    <location>
        <begin position="122"/>
        <end position="206"/>
    </location>
</feature>
<gene>
    <name evidence="6" type="ORF">QQ020_03675</name>
</gene>
<dbReference type="PROSITE" id="PS51257">
    <property type="entry name" value="PROKAR_LIPOPROTEIN"/>
    <property type="match status" value="1"/>
</dbReference>
<accession>A0ABT8L4F2</accession>
<protein>
    <submittedName>
        <fullName evidence="6">Cytochrome c</fullName>
    </submittedName>
</protein>
<dbReference type="InterPro" id="IPR036909">
    <property type="entry name" value="Cyt_c-like_dom_sf"/>
</dbReference>
<keyword evidence="1 4" id="KW-0349">Heme</keyword>
<dbReference type="Pfam" id="PF13442">
    <property type="entry name" value="Cytochrome_CBB3"/>
    <property type="match status" value="1"/>
</dbReference>
<evidence type="ECO:0000259" key="5">
    <source>
        <dbReference type="PROSITE" id="PS51007"/>
    </source>
</evidence>
<organism evidence="6 7">
    <name type="scientific">Agaribacillus aureus</name>
    <dbReference type="NCBI Taxonomy" id="3051825"/>
    <lineage>
        <taxon>Bacteria</taxon>
        <taxon>Pseudomonadati</taxon>
        <taxon>Bacteroidota</taxon>
        <taxon>Cytophagia</taxon>
        <taxon>Cytophagales</taxon>
        <taxon>Splendidivirgaceae</taxon>
        <taxon>Agaribacillus</taxon>
    </lineage>
</organism>
<evidence type="ECO:0000256" key="2">
    <source>
        <dbReference type="ARBA" id="ARBA00022723"/>
    </source>
</evidence>
<dbReference type="Proteomes" id="UP001172083">
    <property type="component" value="Unassembled WGS sequence"/>
</dbReference>
<dbReference type="PANTHER" id="PTHR40394:SF2">
    <property type="entry name" value="QUINOL:CYTOCHROME C OXIDOREDUCTASE MEMBRANE PROTEIN"/>
    <property type="match status" value="1"/>
</dbReference>
<dbReference type="PANTHER" id="PTHR40394">
    <property type="entry name" value="LIPOPROTEIN-RELATED"/>
    <property type="match status" value="1"/>
</dbReference>
<dbReference type="EMBL" id="JAUJEB010000001">
    <property type="protein sequence ID" value="MDN5211128.1"/>
    <property type="molecule type" value="Genomic_DNA"/>
</dbReference>
<comment type="caution">
    <text evidence="6">The sequence shown here is derived from an EMBL/GenBank/DDBJ whole genome shotgun (WGS) entry which is preliminary data.</text>
</comment>
<keyword evidence="2 4" id="KW-0479">Metal-binding</keyword>
<dbReference type="PROSITE" id="PS51007">
    <property type="entry name" value="CYTC"/>
    <property type="match status" value="1"/>
</dbReference>
<evidence type="ECO:0000313" key="6">
    <source>
        <dbReference type="EMBL" id="MDN5211128.1"/>
    </source>
</evidence>
<reference evidence="6" key="1">
    <citation type="submission" date="2023-06" db="EMBL/GenBank/DDBJ databases">
        <title>Genomic of Agaribacillus aureum.</title>
        <authorList>
            <person name="Wang G."/>
        </authorList>
    </citation>
    <scope>NUCLEOTIDE SEQUENCE</scope>
    <source>
        <strain evidence="6">BMA12</strain>
    </source>
</reference>
<sequence>MFIYNRLHFIVGLIGITLLTSCGAGVNDPGKEYSPNMYHAVPYEPLKQIKDVNAGNWVSSLDNGEGEYFSSNPINPDSMNMREPVPNTVRRSKKGFLPYRVPKDSISWAAANLKNPLDSTQVVIADGKVLYDKFCAHCHGTNGKGDGKVGKVYQGVPSYTSRPVKDYSEGHIFHVITHGIRRMGAHGSQLSIEERWKIVRYVQKLQNQ</sequence>
<proteinExistence type="predicted"/>
<evidence type="ECO:0000313" key="7">
    <source>
        <dbReference type="Proteomes" id="UP001172083"/>
    </source>
</evidence>
<name>A0ABT8L4F2_9BACT</name>
<evidence type="ECO:0000256" key="1">
    <source>
        <dbReference type="ARBA" id="ARBA00022617"/>
    </source>
</evidence>
<evidence type="ECO:0000256" key="4">
    <source>
        <dbReference type="PROSITE-ProRule" id="PRU00433"/>
    </source>
</evidence>
<keyword evidence="7" id="KW-1185">Reference proteome</keyword>
<evidence type="ECO:0000256" key="3">
    <source>
        <dbReference type="ARBA" id="ARBA00023004"/>
    </source>
</evidence>
<dbReference type="InterPro" id="IPR009056">
    <property type="entry name" value="Cyt_c-like_dom"/>
</dbReference>
<dbReference type="Gene3D" id="1.10.760.10">
    <property type="entry name" value="Cytochrome c-like domain"/>
    <property type="match status" value="1"/>
</dbReference>